<protein>
    <submittedName>
        <fullName evidence="1">Uncharacterized protein</fullName>
    </submittedName>
</protein>
<accession>A0AAD7FF05</accession>
<dbReference type="Proteomes" id="UP001221142">
    <property type="component" value="Unassembled WGS sequence"/>
</dbReference>
<reference evidence="1" key="1">
    <citation type="submission" date="2023-03" db="EMBL/GenBank/DDBJ databases">
        <title>Massive genome expansion in bonnet fungi (Mycena s.s.) driven by repeated elements and novel gene families across ecological guilds.</title>
        <authorList>
            <consortium name="Lawrence Berkeley National Laboratory"/>
            <person name="Harder C.B."/>
            <person name="Miyauchi S."/>
            <person name="Viragh M."/>
            <person name="Kuo A."/>
            <person name="Thoen E."/>
            <person name="Andreopoulos B."/>
            <person name="Lu D."/>
            <person name="Skrede I."/>
            <person name="Drula E."/>
            <person name="Henrissat B."/>
            <person name="Morin E."/>
            <person name="Kohler A."/>
            <person name="Barry K."/>
            <person name="LaButti K."/>
            <person name="Morin E."/>
            <person name="Salamov A."/>
            <person name="Lipzen A."/>
            <person name="Mereny Z."/>
            <person name="Hegedus B."/>
            <person name="Baldrian P."/>
            <person name="Stursova M."/>
            <person name="Weitz H."/>
            <person name="Taylor A."/>
            <person name="Grigoriev I.V."/>
            <person name="Nagy L.G."/>
            <person name="Martin F."/>
            <person name="Kauserud H."/>
        </authorList>
    </citation>
    <scope>NUCLEOTIDE SEQUENCE</scope>
    <source>
        <strain evidence="1">9284</strain>
    </source>
</reference>
<evidence type="ECO:0000313" key="1">
    <source>
        <dbReference type="EMBL" id="KAJ7620209.1"/>
    </source>
</evidence>
<sequence length="89" mass="9503">MNIDYLLTLIPFPTLLTSSSSRRVVGSDAMCALRVYHMVTTCHCCSSLASSSIGITAIARACSGPLVVIPQHSLVRGLTAELGGRERHM</sequence>
<keyword evidence="2" id="KW-1185">Reference proteome</keyword>
<dbReference type="EMBL" id="JARKIF010000017">
    <property type="protein sequence ID" value="KAJ7620209.1"/>
    <property type="molecule type" value="Genomic_DNA"/>
</dbReference>
<name>A0AAD7FF05_9AGAR</name>
<gene>
    <name evidence="1" type="ORF">FB45DRAFT_148524</name>
</gene>
<organism evidence="1 2">
    <name type="scientific">Roridomyces roridus</name>
    <dbReference type="NCBI Taxonomy" id="1738132"/>
    <lineage>
        <taxon>Eukaryota</taxon>
        <taxon>Fungi</taxon>
        <taxon>Dikarya</taxon>
        <taxon>Basidiomycota</taxon>
        <taxon>Agaricomycotina</taxon>
        <taxon>Agaricomycetes</taxon>
        <taxon>Agaricomycetidae</taxon>
        <taxon>Agaricales</taxon>
        <taxon>Marasmiineae</taxon>
        <taxon>Mycenaceae</taxon>
        <taxon>Roridomyces</taxon>
    </lineage>
</organism>
<comment type="caution">
    <text evidence="1">The sequence shown here is derived from an EMBL/GenBank/DDBJ whole genome shotgun (WGS) entry which is preliminary data.</text>
</comment>
<evidence type="ECO:0000313" key="2">
    <source>
        <dbReference type="Proteomes" id="UP001221142"/>
    </source>
</evidence>
<proteinExistence type="predicted"/>
<dbReference type="AlphaFoldDB" id="A0AAD7FF05"/>